<name>A0ABD1PM07_9LAMI</name>
<comment type="caution">
    <text evidence="1">The sequence shown here is derived from an EMBL/GenBank/DDBJ whole genome shotgun (WGS) entry which is preliminary data.</text>
</comment>
<dbReference type="EMBL" id="JBFOLK010000013">
    <property type="protein sequence ID" value="KAL2464946.1"/>
    <property type="molecule type" value="Genomic_DNA"/>
</dbReference>
<reference evidence="2" key="1">
    <citation type="submission" date="2024-07" db="EMBL/GenBank/DDBJ databases">
        <title>Two chromosome-level genome assemblies of Korean endemic species Abeliophyllum distichum and Forsythia ovata (Oleaceae).</title>
        <authorList>
            <person name="Jang H."/>
        </authorList>
    </citation>
    <scope>NUCLEOTIDE SEQUENCE [LARGE SCALE GENOMIC DNA]</scope>
</reference>
<proteinExistence type="predicted"/>
<protein>
    <submittedName>
        <fullName evidence="1">Uncharacterized protein</fullName>
    </submittedName>
</protein>
<dbReference type="AlphaFoldDB" id="A0ABD1PM07"/>
<gene>
    <name evidence="1" type="ORF">Adt_40797</name>
</gene>
<evidence type="ECO:0000313" key="2">
    <source>
        <dbReference type="Proteomes" id="UP001604336"/>
    </source>
</evidence>
<evidence type="ECO:0000313" key="1">
    <source>
        <dbReference type="EMBL" id="KAL2464946.1"/>
    </source>
</evidence>
<dbReference type="Proteomes" id="UP001604336">
    <property type="component" value="Unassembled WGS sequence"/>
</dbReference>
<sequence length="114" mass="12785">MKFPIPGGVTKIRGNQIEARACYMNALRKVAKHEDVTPTVITIHSEPMNVDHKEIDEEMILDEGLDPWIISSNSLASPADELEAFPVNPSELTQKLQVGQKLEEKMNGELKQFL</sequence>
<accession>A0ABD1PM07</accession>
<keyword evidence="2" id="KW-1185">Reference proteome</keyword>
<organism evidence="1 2">
    <name type="scientific">Abeliophyllum distichum</name>
    <dbReference type="NCBI Taxonomy" id="126358"/>
    <lineage>
        <taxon>Eukaryota</taxon>
        <taxon>Viridiplantae</taxon>
        <taxon>Streptophyta</taxon>
        <taxon>Embryophyta</taxon>
        <taxon>Tracheophyta</taxon>
        <taxon>Spermatophyta</taxon>
        <taxon>Magnoliopsida</taxon>
        <taxon>eudicotyledons</taxon>
        <taxon>Gunneridae</taxon>
        <taxon>Pentapetalae</taxon>
        <taxon>asterids</taxon>
        <taxon>lamiids</taxon>
        <taxon>Lamiales</taxon>
        <taxon>Oleaceae</taxon>
        <taxon>Forsythieae</taxon>
        <taxon>Abeliophyllum</taxon>
    </lineage>
</organism>